<dbReference type="Proteomes" id="UP000198734">
    <property type="component" value="Unassembled WGS sequence"/>
</dbReference>
<evidence type="ECO:0000313" key="3">
    <source>
        <dbReference type="Proteomes" id="UP000198734"/>
    </source>
</evidence>
<evidence type="ECO:0000256" key="1">
    <source>
        <dbReference type="SAM" id="Phobius"/>
    </source>
</evidence>
<keyword evidence="1" id="KW-0812">Transmembrane</keyword>
<keyword evidence="1" id="KW-0472">Membrane</keyword>
<protein>
    <submittedName>
        <fullName evidence="2">Uncharacterized protein</fullName>
    </submittedName>
</protein>
<dbReference type="STRING" id="126156.SAMN05421670_0809"/>
<dbReference type="RefSeq" id="WP_093534408.1">
    <property type="nucleotide sequence ID" value="NZ_FOXU01000001.1"/>
</dbReference>
<name>A0A1I5VH15_9BACI</name>
<keyword evidence="3" id="KW-1185">Reference proteome</keyword>
<dbReference type="EMBL" id="FOXU01000001">
    <property type="protein sequence ID" value="SFQ06682.1"/>
    <property type="molecule type" value="Genomic_DNA"/>
</dbReference>
<accession>A0A1I5VH15</accession>
<evidence type="ECO:0000313" key="2">
    <source>
        <dbReference type="EMBL" id="SFQ06682.1"/>
    </source>
</evidence>
<organism evidence="2 3">
    <name type="scientific">Psychrobacillus psychrotolerans</name>
    <dbReference type="NCBI Taxonomy" id="126156"/>
    <lineage>
        <taxon>Bacteria</taxon>
        <taxon>Bacillati</taxon>
        <taxon>Bacillota</taxon>
        <taxon>Bacilli</taxon>
        <taxon>Bacillales</taxon>
        <taxon>Bacillaceae</taxon>
        <taxon>Psychrobacillus</taxon>
    </lineage>
</organism>
<proteinExistence type="predicted"/>
<gene>
    <name evidence="2" type="ORF">SAMN05421670_0809</name>
</gene>
<sequence>MNKLSKSILLKLGMVVSIVVLSVFGGFVETNKTNAYDEGDSEDIATLETALSLIFEKGIVTDKNGFTLGYDRAIFEEELNGFEDYQEIIQGMEEAGLFVEVNEKGFDDSSVITPLIVACEWHLMKEKPEFIAAENKCLLAGLKANYGPTTALSTIANLISDKEFTLAAKKIVALGIKSNIAGIAVTLGIVMYNCNQDLEKKFPGKSNCM</sequence>
<dbReference type="OrthoDB" id="2970406at2"/>
<dbReference type="AlphaFoldDB" id="A0A1I5VH15"/>
<reference evidence="3" key="1">
    <citation type="submission" date="2016-10" db="EMBL/GenBank/DDBJ databases">
        <authorList>
            <person name="Varghese N."/>
            <person name="Submissions S."/>
        </authorList>
    </citation>
    <scope>NUCLEOTIDE SEQUENCE [LARGE SCALE GENOMIC DNA]</scope>
    <source>
        <strain evidence="3">DSM 11706</strain>
    </source>
</reference>
<keyword evidence="1" id="KW-1133">Transmembrane helix</keyword>
<feature type="transmembrane region" description="Helical" evidence="1">
    <location>
        <begin position="9"/>
        <end position="28"/>
    </location>
</feature>